<gene>
    <name evidence="1" type="ORF">UFOPK1650_00514</name>
</gene>
<accession>A0A6J6DYV0</accession>
<proteinExistence type="predicted"/>
<sequence length="269" mass="29098">MRPLASSIMRRIQSIASASLMAVTFSLLAAPSGFAASANGSCSKSGQSTKIGGKTYVCAQNPTVKGKRLRWTLKDCLSANTAYLTSVKSLAETESSNAKILETIDASIKSLQAQVPVDKGRATTEGENATRNRTLAADKTKEAEAKLAQAKTAGVAEIPTSWTTQYQAAIIDRQLTAAELASLGRTWKLTTDQTVLAIQYLALQIQINQYVRAAERHEKNVSTYLKTEQTLASVTSQRDTTVKTQAQLIKLAQDDVKSNLRLRNSVCRI</sequence>
<dbReference type="AlphaFoldDB" id="A0A6J6DYV0"/>
<evidence type="ECO:0000313" key="1">
    <source>
        <dbReference type="EMBL" id="CAB4567183.1"/>
    </source>
</evidence>
<protein>
    <submittedName>
        <fullName evidence="1">Unannotated protein</fullName>
    </submittedName>
</protein>
<organism evidence="1">
    <name type="scientific">freshwater metagenome</name>
    <dbReference type="NCBI Taxonomy" id="449393"/>
    <lineage>
        <taxon>unclassified sequences</taxon>
        <taxon>metagenomes</taxon>
        <taxon>ecological metagenomes</taxon>
    </lineage>
</organism>
<reference evidence="1" key="1">
    <citation type="submission" date="2020-05" db="EMBL/GenBank/DDBJ databases">
        <authorList>
            <person name="Chiriac C."/>
            <person name="Salcher M."/>
            <person name="Ghai R."/>
            <person name="Kavagutti S V."/>
        </authorList>
    </citation>
    <scope>NUCLEOTIDE SEQUENCE</scope>
</reference>
<dbReference type="EMBL" id="CAEZTJ010000057">
    <property type="protein sequence ID" value="CAB4567183.1"/>
    <property type="molecule type" value="Genomic_DNA"/>
</dbReference>
<name>A0A6J6DYV0_9ZZZZ</name>